<dbReference type="RefSeq" id="WP_340345012.1">
    <property type="nucleotide sequence ID" value="NZ_JBBKZT010000012.1"/>
</dbReference>
<evidence type="ECO:0000313" key="1">
    <source>
        <dbReference type="EMBL" id="MEJ8849870.1"/>
    </source>
</evidence>
<protein>
    <submittedName>
        <fullName evidence="1">Growth inhibitor PemK</fullName>
    </submittedName>
</protein>
<comment type="caution">
    <text evidence="1">The sequence shown here is derived from an EMBL/GenBank/DDBJ whole genome shotgun (WGS) entry which is preliminary data.</text>
</comment>
<reference evidence="1 2" key="1">
    <citation type="submission" date="2024-03" db="EMBL/GenBank/DDBJ databases">
        <title>Novel species of the genus Variovorax.</title>
        <authorList>
            <person name="Liu Q."/>
            <person name="Xin Y.-H."/>
        </authorList>
    </citation>
    <scope>NUCLEOTIDE SEQUENCE [LARGE SCALE GENOMIC DNA]</scope>
    <source>
        <strain evidence="1 2">KACC 18900</strain>
    </source>
</reference>
<proteinExistence type="predicted"/>
<dbReference type="Proteomes" id="UP001385892">
    <property type="component" value="Unassembled WGS sequence"/>
</dbReference>
<keyword evidence="2" id="KW-1185">Reference proteome</keyword>
<sequence>MAFPSPEVGLVVSFAYLWHREQQRGNTEGAKNRPCVIVTAIESVDGEIVVTVSPITHAQPENPASGIEIPARVKRHLGLDGEKSWVILTEVNRFTWPGYDLRPISTRDSRVDYGFLPPALFDQIKAGILASIRTGTRISTLRE</sequence>
<accession>A0ABU8WQR6</accession>
<organism evidence="1 2">
    <name type="scientific">Variovorax rhizosphaerae</name>
    <dbReference type="NCBI Taxonomy" id="1836200"/>
    <lineage>
        <taxon>Bacteria</taxon>
        <taxon>Pseudomonadati</taxon>
        <taxon>Pseudomonadota</taxon>
        <taxon>Betaproteobacteria</taxon>
        <taxon>Burkholderiales</taxon>
        <taxon>Comamonadaceae</taxon>
        <taxon>Variovorax</taxon>
    </lineage>
</organism>
<evidence type="ECO:0000313" key="2">
    <source>
        <dbReference type="Proteomes" id="UP001385892"/>
    </source>
</evidence>
<dbReference type="EMBL" id="JBBKZT010000012">
    <property type="protein sequence ID" value="MEJ8849870.1"/>
    <property type="molecule type" value="Genomic_DNA"/>
</dbReference>
<name>A0ABU8WQR6_9BURK</name>
<gene>
    <name evidence="1" type="ORF">WKW82_24700</name>
</gene>